<dbReference type="eggNOG" id="COG4485">
    <property type="taxonomic scope" value="Bacteria"/>
</dbReference>
<dbReference type="InterPro" id="IPR018580">
    <property type="entry name" value="Uncharacterised_YfhO"/>
</dbReference>
<feature type="transmembrane region" description="Helical" evidence="5">
    <location>
        <begin position="946"/>
        <end position="966"/>
    </location>
</feature>
<dbReference type="Pfam" id="PF09586">
    <property type="entry name" value="YfhO"/>
    <property type="match status" value="1"/>
</dbReference>
<accession>C6LH79</accession>
<feature type="transmembrane region" description="Helical" evidence="5">
    <location>
        <begin position="375"/>
        <end position="397"/>
    </location>
</feature>
<gene>
    <name evidence="7" type="ORF">BRYFOR_07989</name>
</gene>
<dbReference type="PANTHER" id="PTHR38454:SF1">
    <property type="entry name" value="INTEGRAL MEMBRANE PROTEIN"/>
    <property type="match status" value="1"/>
</dbReference>
<keyword evidence="2 5" id="KW-0812">Transmembrane</keyword>
<dbReference type="STRING" id="168384.SAMN05660368_02756"/>
<dbReference type="AlphaFoldDB" id="C6LH79"/>
<feature type="transmembrane region" description="Helical" evidence="5">
    <location>
        <begin position="12"/>
        <end position="34"/>
    </location>
</feature>
<keyword evidence="8" id="KW-1185">Reference proteome</keyword>
<feature type="transmembrane region" description="Helical" evidence="5">
    <location>
        <begin position="501"/>
        <end position="518"/>
    </location>
</feature>
<dbReference type="GO" id="GO:0000271">
    <property type="term" value="P:polysaccharide biosynthetic process"/>
    <property type="evidence" value="ECO:0007669"/>
    <property type="project" value="InterPro"/>
</dbReference>
<reference evidence="7" key="1">
    <citation type="submission" date="2009-07" db="EMBL/GenBank/DDBJ databases">
        <authorList>
            <person name="Weinstock G."/>
            <person name="Sodergren E."/>
            <person name="Clifton S."/>
            <person name="Fulton L."/>
            <person name="Fulton B."/>
            <person name="Courtney L."/>
            <person name="Fronick C."/>
            <person name="Harrison M."/>
            <person name="Strong C."/>
            <person name="Farmer C."/>
            <person name="Delahaunty K."/>
            <person name="Markovic C."/>
            <person name="Hall O."/>
            <person name="Minx P."/>
            <person name="Tomlinson C."/>
            <person name="Mitreva M."/>
            <person name="Nelson J."/>
            <person name="Hou S."/>
            <person name="Wollam A."/>
            <person name="Pepin K.H."/>
            <person name="Johnson M."/>
            <person name="Bhonagiri V."/>
            <person name="Nash W.E."/>
            <person name="Warren W."/>
            <person name="Chinwalla A."/>
            <person name="Mardis E.R."/>
            <person name="Wilson R.K."/>
        </authorList>
    </citation>
    <scope>NUCLEOTIDE SEQUENCE [LARGE SCALE GENOMIC DNA]</scope>
    <source>
        <strain evidence="7">DSM 14469</strain>
    </source>
</reference>
<evidence type="ECO:0000256" key="5">
    <source>
        <dbReference type="SAM" id="Phobius"/>
    </source>
</evidence>
<dbReference type="eggNOG" id="COG2246">
    <property type="taxonomic scope" value="Bacteria"/>
</dbReference>
<evidence type="ECO:0000256" key="4">
    <source>
        <dbReference type="ARBA" id="ARBA00023136"/>
    </source>
</evidence>
<evidence type="ECO:0000313" key="7">
    <source>
        <dbReference type="EMBL" id="EET60138.1"/>
    </source>
</evidence>
<dbReference type="RefSeq" id="WP_006862775.1">
    <property type="nucleotide sequence ID" value="NZ_ACCL02000013.1"/>
</dbReference>
<feature type="transmembrane region" description="Helical" evidence="5">
    <location>
        <begin position="330"/>
        <end position="354"/>
    </location>
</feature>
<dbReference type="Proteomes" id="UP000005561">
    <property type="component" value="Unassembled WGS sequence"/>
</dbReference>
<feature type="transmembrane region" description="Helical" evidence="5">
    <location>
        <begin position="248"/>
        <end position="268"/>
    </location>
</feature>
<evidence type="ECO:0000259" key="6">
    <source>
        <dbReference type="Pfam" id="PF04138"/>
    </source>
</evidence>
<feature type="transmembrane region" description="Helical" evidence="5">
    <location>
        <begin position="114"/>
        <end position="133"/>
    </location>
</feature>
<feature type="transmembrane region" description="Helical" evidence="5">
    <location>
        <begin position="46"/>
        <end position="65"/>
    </location>
</feature>
<feature type="transmembrane region" description="Helical" evidence="5">
    <location>
        <begin position="154"/>
        <end position="172"/>
    </location>
</feature>
<comment type="subcellular location">
    <subcellularLocation>
        <location evidence="1">Membrane</location>
        <topology evidence="1">Multi-pass membrane protein</topology>
    </subcellularLocation>
</comment>
<feature type="transmembrane region" description="Helical" evidence="5">
    <location>
        <begin position="553"/>
        <end position="573"/>
    </location>
</feature>
<dbReference type="EMBL" id="ACCL02000013">
    <property type="protein sequence ID" value="EET60138.1"/>
    <property type="molecule type" value="Genomic_DNA"/>
</dbReference>
<feature type="transmembrane region" description="Helical" evidence="5">
    <location>
        <begin position="585"/>
        <end position="603"/>
    </location>
</feature>
<feature type="transmembrane region" description="Helical" evidence="5">
    <location>
        <begin position="530"/>
        <end position="547"/>
    </location>
</feature>
<evidence type="ECO:0000313" key="8">
    <source>
        <dbReference type="Proteomes" id="UP000005561"/>
    </source>
</evidence>
<dbReference type="PANTHER" id="PTHR38454">
    <property type="entry name" value="INTEGRAL MEMBRANE PROTEIN-RELATED"/>
    <property type="match status" value="1"/>
</dbReference>
<dbReference type="OrthoDB" id="9815466at2"/>
<organism evidence="7 8">
    <name type="scientific">Marvinbryantia formatexigens DSM 14469</name>
    <dbReference type="NCBI Taxonomy" id="478749"/>
    <lineage>
        <taxon>Bacteria</taxon>
        <taxon>Bacillati</taxon>
        <taxon>Bacillota</taxon>
        <taxon>Clostridia</taxon>
        <taxon>Lachnospirales</taxon>
        <taxon>Lachnospiraceae</taxon>
        <taxon>Marvinbryantia</taxon>
    </lineage>
</organism>
<evidence type="ECO:0000256" key="2">
    <source>
        <dbReference type="ARBA" id="ARBA00022692"/>
    </source>
</evidence>
<dbReference type="Pfam" id="PF04138">
    <property type="entry name" value="GtrA_DPMS_TM"/>
    <property type="match status" value="1"/>
</dbReference>
<dbReference type="GO" id="GO:0016020">
    <property type="term" value="C:membrane"/>
    <property type="evidence" value="ECO:0007669"/>
    <property type="project" value="UniProtKB-SubCell"/>
</dbReference>
<feature type="transmembrane region" description="Helical" evidence="5">
    <location>
        <begin position="86"/>
        <end position="108"/>
    </location>
</feature>
<name>C6LH79_9FIRM</name>
<keyword evidence="3 5" id="KW-1133">Transmembrane helix</keyword>
<feature type="transmembrane region" description="Helical" evidence="5">
    <location>
        <begin position="470"/>
        <end position="489"/>
    </location>
</feature>
<keyword evidence="4 5" id="KW-0472">Membrane</keyword>
<feature type="transmembrane region" description="Helical" evidence="5">
    <location>
        <begin position="280"/>
        <end position="302"/>
    </location>
</feature>
<evidence type="ECO:0000256" key="1">
    <source>
        <dbReference type="ARBA" id="ARBA00004141"/>
    </source>
</evidence>
<feature type="transmembrane region" description="Helical" evidence="5">
    <location>
        <begin position="440"/>
        <end position="458"/>
    </location>
</feature>
<feature type="domain" description="GtrA/DPMS transmembrane" evidence="6">
    <location>
        <begin position="15"/>
        <end position="133"/>
    </location>
</feature>
<proteinExistence type="predicted"/>
<comment type="caution">
    <text evidence="7">The sequence shown here is derived from an EMBL/GenBank/DDBJ whole genome shotgun (WGS) entry which is preliminary data.</text>
</comment>
<evidence type="ECO:0000256" key="3">
    <source>
        <dbReference type="ARBA" id="ARBA00022989"/>
    </source>
</evidence>
<dbReference type="InterPro" id="IPR007267">
    <property type="entry name" value="GtrA_DPMS_TM"/>
</dbReference>
<protein>
    <submittedName>
        <fullName evidence="7">Bacterial membrane protein YfhO</fullName>
    </submittedName>
</protein>
<sequence length="991" mass="112023">MSEFIRKLYHNRIVRYIFFGGCTTMVNFVSYFILRTVLSVDVTRANFFSILLSIFFAYVVNKIFVFESKTQGLRELLSEMAGFVGMRGITMFIEIFGTVLLSSVWGMNDMLAKLLIQFVVLVLNFVFSKIFVFSGKKKEYTMHEKRAAIRKKRCIWISFAIPAVTMLVAYIVNGVYPFGDHGVLIIDSLHQYLPFFTDFQQKLSGSESLLYSFGGGLGYNMWATLAYYLASPFNFLLTAVSMEHVMDFMAYLILLKIALSGAAFAWYLSERGEGKDYLPVPFACMYALSAFMIGYYFNIMWLDSVMVLPLVMMGIERICEGKSGKLFTGALFYGIYCNYYIGFMLCLFSCLYFLANWVAARKFTFKKFVTSGLRFAWHALLGGGMAALVLVPAYLALGMTESAGSSFPSKIKFYTDGITQLTGHFALVEPINIYDDQSGVNIYCGVIILILVILYILDKELSFKERLSKVVLMGILLLSMNFNMLNYIWHGFHTQNGLPNRFAFIYIGVILVMGFDALRHIRRLDVWRLAISWILPVAFAAYCMYANVGEREWYVYVVTLSLLAVYGILLLFLQGMAKGFAVVKTILISLMSVEMVATGIYGVCMNGTVGRSTYVNEQKAYQTLMARQEDGSGFYRSEIDSQRMRNENMFMGANGVVLFSSTMPEATVNLCRSIGMEARTNKTGYNGMSKLFNDVFGVRYVVSKSGGDTLYQMQKVDYEEPLTLYKNEDALSVGFMVSSDIKNWDINDKLPMKVQDDFATLATGVDFFYTLREAYSLEEGPTYIIRLHPGEQTYIEFTENVESITIKTPQYEKTINNYTKNVFNLGTVTEEGEASKANITIKYKEGKDTPVPVRVYTCTDEEYQAVYDKLAANQMENVQESGNKLSGTIHVDEAGTLLLTIPYDEGWKVLVDGVETETYRVGEALTGLDLEPGDHEISMTFTPEGLWLGSFLSLLCVVLFLATCYAERRLQGRTVRPGRGRRTEQMAEAEA</sequence>